<protein>
    <submittedName>
        <fullName evidence="1">Uncharacterized protein</fullName>
    </submittedName>
</protein>
<dbReference type="EMBL" id="BMAT01009626">
    <property type="protein sequence ID" value="GFS10262.1"/>
    <property type="molecule type" value="Genomic_DNA"/>
</dbReference>
<organism evidence="1 2">
    <name type="scientific">Elysia marginata</name>
    <dbReference type="NCBI Taxonomy" id="1093978"/>
    <lineage>
        <taxon>Eukaryota</taxon>
        <taxon>Metazoa</taxon>
        <taxon>Spiralia</taxon>
        <taxon>Lophotrochozoa</taxon>
        <taxon>Mollusca</taxon>
        <taxon>Gastropoda</taxon>
        <taxon>Heterobranchia</taxon>
        <taxon>Euthyneura</taxon>
        <taxon>Panpulmonata</taxon>
        <taxon>Sacoglossa</taxon>
        <taxon>Placobranchoidea</taxon>
        <taxon>Plakobranchidae</taxon>
        <taxon>Elysia</taxon>
    </lineage>
</organism>
<gene>
    <name evidence="1" type="ORF">ElyMa_004804400</name>
</gene>
<dbReference type="Proteomes" id="UP000762676">
    <property type="component" value="Unassembled WGS sequence"/>
</dbReference>
<evidence type="ECO:0000313" key="2">
    <source>
        <dbReference type="Proteomes" id="UP000762676"/>
    </source>
</evidence>
<dbReference type="AlphaFoldDB" id="A0AAV4IJK3"/>
<reference evidence="1 2" key="1">
    <citation type="journal article" date="2021" name="Elife">
        <title>Chloroplast acquisition without the gene transfer in kleptoplastic sea slugs, Plakobranchus ocellatus.</title>
        <authorList>
            <person name="Maeda T."/>
            <person name="Takahashi S."/>
            <person name="Yoshida T."/>
            <person name="Shimamura S."/>
            <person name="Takaki Y."/>
            <person name="Nagai Y."/>
            <person name="Toyoda A."/>
            <person name="Suzuki Y."/>
            <person name="Arimoto A."/>
            <person name="Ishii H."/>
            <person name="Satoh N."/>
            <person name="Nishiyama T."/>
            <person name="Hasebe M."/>
            <person name="Maruyama T."/>
            <person name="Minagawa J."/>
            <person name="Obokata J."/>
            <person name="Shigenobu S."/>
        </authorList>
    </citation>
    <scope>NUCLEOTIDE SEQUENCE [LARGE SCALE GENOMIC DNA]</scope>
</reference>
<evidence type="ECO:0000313" key="1">
    <source>
        <dbReference type="EMBL" id="GFS10262.1"/>
    </source>
</evidence>
<keyword evidence="2" id="KW-1185">Reference proteome</keyword>
<sequence length="94" mass="10204">MLASHRLIIQAPGRAFNQLGDCYTQSQSYTAICEAQQHRHTSPDQHCNVDSKTTGKQAACRPVLMANAIAMLQLQHVLAPGSSEQTLIQACLAN</sequence>
<name>A0AAV4IJK3_9GAST</name>
<proteinExistence type="predicted"/>
<comment type="caution">
    <text evidence="1">The sequence shown here is derived from an EMBL/GenBank/DDBJ whole genome shotgun (WGS) entry which is preliminary data.</text>
</comment>
<accession>A0AAV4IJK3</accession>